<gene>
    <name evidence="2" type="ORF">VNO78_04014</name>
</gene>
<dbReference type="Proteomes" id="UP001386955">
    <property type="component" value="Unassembled WGS sequence"/>
</dbReference>
<keyword evidence="3" id="KW-1185">Reference proteome</keyword>
<protein>
    <submittedName>
        <fullName evidence="2">Uncharacterized protein</fullName>
    </submittedName>
</protein>
<comment type="caution">
    <text evidence="2">The sequence shown here is derived from an EMBL/GenBank/DDBJ whole genome shotgun (WGS) entry which is preliminary data.</text>
</comment>
<keyword evidence="1" id="KW-0812">Transmembrane</keyword>
<reference evidence="2 3" key="1">
    <citation type="submission" date="2024-01" db="EMBL/GenBank/DDBJ databases">
        <title>The genomes of 5 underutilized Papilionoideae crops provide insights into root nodulation and disease resistanc.</title>
        <authorList>
            <person name="Jiang F."/>
        </authorList>
    </citation>
    <scope>NUCLEOTIDE SEQUENCE [LARGE SCALE GENOMIC DNA]</scope>
    <source>
        <strain evidence="2">DUOXIRENSHENG_FW03</strain>
        <tissue evidence="2">Leaves</tissue>
    </source>
</reference>
<dbReference type="EMBL" id="JAYMYS010000001">
    <property type="protein sequence ID" value="KAK7412550.1"/>
    <property type="molecule type" value="Genomic_DNA"/>
</dbReference>
<name>A0AAN9TFH2_PSOTE</name>
<proteinExistence type="predicted"/>
<accession>A0AAN9TFH2</accession>
<organism evidence="2 3">
    <name type="scientific">Psophocarpus tetragonolobus</name>
    <name type="common">Winged bean</name>
    <name type="synonym">Dolichos tetragonolobus</name>
    <dbReference type="NCBI Taxonomy" id="3891"/>
    <lineage>
        <taxon>Eukaryota</taxon>
        <taxon>Viridiplantae</taxon>
        <taxon>Streptophyta</taxon>
        <taxon>Embryophyta</taxon>
        <taxon>Tracheophyta</taxon>
        <taxon>Spermatophyta</taxon>
        <taxon>Magnoliopsida</taxon>
        <taxon>eudicotyledons</taxon>
        <taxon>Gunneridae</taxon>
        <taxon>Pentapetalae</taxon>
        <taxon>rosids</taxon>
        <taxon>fabids</taxon>
        <taxon>Fabales</taxon>
        <taxon>Fabaceae</taxon>
        <taxon>Papilionoideae</taxon>
        <taxon>50 kb inversion clade</taxon>
        <taxon>NPAAA clade</taxon>
        <taxon>indigoferoid/millettioid clade</taxon>
        <taxon>Phaseoleae</taxon>
        <taxon>Psophocarpus</taxon>
    </lineage>
</organism>
<keyword evidence="1" id="KW-0472">Membrane</keyword>
<feature type="transmembrane region" description="Helical" evidence="1">
    <location>
        <begin position="21"/>
        <end position="43"/>
    </location>
</feature>
<evidence type="ECO:0000313" key="3">
    <source>
        <dbReference type="Proteomes" id="UP001386955"/>
    </source>
</evidence>
<evidence type="ECO:0000313" key="2">
    <source>
        <dbReference type="EMBL" id="KAK7412550.1"/>
    </source>
</evidence>
<sequence>MYFINQMKPRVFKCMCPTTQLPPYLCFAIITILKISPLSLISWRLQLPQKEALMEGSGNGYNLWGGH</sequence>
<keyword evidence="1" id="KW-1133">Transmembrane helix</keyword>
<dbReference type="AlphaFoldDB" id="A0AAN9TFH2"/>
<evidence type="ECO:0000256" key="1">
    <source>
        <dbReference type="SAM" id="Phobius"/>
    </source>
</evidence>